<keyword evidence="3" id="KW-1185">Reference proteome</keyword>
<name>A0ABY6BAH5_9GAMM</name>
<proteinExistence type="predicted"/>
<protein>
    <recommendedName>
        <fullName evidence="4">Repeat protein (TIGR01451 family)</fullName>
    </recommendedName>
</protein>
<gene>
    <name evidence="2" type="ORF">N4264_15510</name>
</gene>
<accession>A0ABY6BAH5</accession>
<keyword evidence="1" id="KW-1133">Transmembrane helix</keyword>
<evidence type="ECO:0008006" key="4">
    <source>
        <dbReference type="Google" id="ProtNLM"/>
    </source>
</evidence>
<sequence>MSQTEPLPSNVAVAFSASPTTGLNSGDQIRFEVLATNLGPQTLNGLAITSSDFTNEFEFGATSVDCAGVVLQVSDGLPGPHYNIVWYAALLPDRPLAVGQTTRCAFTLTLSRNAPIRLPFSFSLPDYYVEPDPNDTANNSGTVVFEQVIPSLPATSPVALTVLLVLLLFLANRQFTGYFGKADSGVTR</sequence>
<organism evidence="2 3">
    <name type="scientific">Tahibacter amnicola</name>
    <dbReference type="NCBI Taxonomy" id="2976241"/>
    <lineage>
        <taxon>Bacteria</taxon>
        <taxon>Pseudomonadati</taxon>
        <taxon>Pseudomonadota</taxon>
        <taxon>Gammaproteobacteria</taxon>
        <taxon>Lysobacterales</taxon>
        <taxon>Rhodanobacteraceae</taxon>
        <taxon>Tahibacter</taxon>
    </lineage>
</organism>
<dbReference type="EMBL" id="CP104694">
    <property type="protein sequence ID" value="UXI66155.1"/>
    <property type="molecule type" value="Genomic_DNA"/>
</dbReference>
<evidence type="ECO:0000313" key="2">
    <source>
        <dbReference type="EMBL" id="UXI66155.1"/>
    </source>
</evidence>
<keyword evidence="1" id="KW-0472">Membrane</keyword>
<dbReference type="RefSeq" id="WP_261693139.1">
    <property type="nucleotide sequence ID" value="NZ_CP104694.1"/>
</dbReference>
<dbReference type="Proteomes" id="UP001064632">
    <property type="component" value="Chromosome"/>
</dbReference>
<keyword evidence="1" id="KW-0812">Transmembrane</keyword>
<reference evidence="2" key="1">
    <citation type="submission" date="2022-09" db="EMBL/GenBank/DDBJ databases">
        <title>Tahibacter sp. nov., isolated from a fresh water.</title>
        <authorList>
            <person name="Baek J.H."/>
            <person name="Lee J.K."/>
            <person name="Kim J.M."/>
            <person name="Jeon C.O."/>
        </authorList>
    </citation>
    <scope>NUCLEOTIDE SEQUENCE</scope>
    <source>
        <strain evidence="2">W38</strain>
    </source>
</reference>
<feature type="transmembrane region" description="Helical" evidence="1">
    <location>
        <begin position="152"/>
        <end position="171"/>
    </location>
</feature>
<evidence type="ECO:0000256" key="1">
    <source>
        <dbReference type="SAM" id="Phobius"/>
    </source>
</evidence>
<evidence type="ECO:0000313" key="3">
    <source>
        <dbReference type="Proteomes" id="UP001064632"/>
    </source>
</evidence>